<dbReference type="PROSITE" id="PS50297">
    <property type="entry name" value="ANK_REP_REGION"/>
    <property type="match status" value="13"/>
</dbReference>
<feature type="repeat" description="ANK" evidence="1">
    <location>
        <begin position="229"/>
        <end position="261"/>
    </location>
</feature>
<feature type="repeat" description="ANK" evidence="1">
    <location>
        <begin position="97"/>
        <end position="129"/>
    </location>
</feature>
<dbReference type="AlphaFoldDB" id="A0A8S3QTN6"/>
<feature type="repeat" description="ANK" evidence="1">
    <location>
        <begin position="163"/>
        <end position="195"/>
    </location>
</feature>
<evidence type="ECO:0000313" key="3">
    <source>
        <dbReference type="EMBL" id="CAG2198556.1"/>
    </source>
</evidence>
<dbReference type="Gene3D" id="1.25.40.20">
    <property type="entry name" value="Ankyrin repeat-containing domain"/>
    <property type="match status" value="6"/>
</dbReference>
<dbReference type="InterPro" id="IPR002110">
    <property type="entry name" value="Ankyrin_rpt"/>
</dbReference>
<feature type="repeat" description="ANK" evidence="1">
    <location>
        <begin position="493"/>
        <end position="519"/>
    </location>
</feature>
<dbReference type="SUPFAM" id="SSF52540">
    <property type="entry name" value="P-loop containing nucleoside triphosphate hydrolases"/>
    <property type="match status" value="1"/>
</dbReference>
<evidence type="ECO:0000313" key="4">
    <source>
        <dbReference type="Proteomes" id="UP000683360"/>
    </source>
</evidence>
<feature type="repeat" description="ANK" evidence="1">
    <location>
        <begin position="295"/>
        <end position="327"/>
    </location>
</feature>
<dbReference type="EMBL" id="CAJPWZ010000686">
    <property type="protein sequence ID" value="CAG2198556.1"/>
    <property type="molecule type" value="Genomic_DNA"/>
</dbReference>
<protein>
    <recommendedName>
        <fullName evidence="5">Non-specific serine/threonine protein kinase</fullName>
    </recommendedName>
</protein>
<accession>A0A8S3QTN6</accession>
<feature type="compositionally biased region" description="Polar residues" evidence="2">
    <location>
        <begin position="677"/>
        <end position="688"/>
    </location>
</feature>
<feature type="repeat" description="ANK" evidence="1">
    <location>
        <begin position="427"/>
        <end position="459"/>
    </location>
</feature>
<organism evidence="3 4">
    <name type="scientific">Mytilus edulis</name>
    <name type="common">Blue mussel</name>
    <dbReference type="NCBI Taxonomy" id="6550"/>
    <lineage>
        <taxon>Eukaryota</taxon>
        <taxon>Metazoa</taxon>
        <taxon>Spiralia</taxon>
        <taxon>Lophotrochozoa</taxon>
        <taxon>Mollusca</taxon>
        <taxon>Bivalvia</taxon>
        <taxon>Autobranchia</taxon>
        <taxon>Pteriomorphia</taxon>
        <taxon>Mytilida</taxon>
        <taxon>Mytiloidea</taxon>
        <taxon>Mytilidae</taxon>
        <taxon>Mytilinae</taxon>
        <taxon>Mytilus</taxon>
    </lineage>
</organism>
<feature type="repeat" description="ANK" evidence="1">
    <location>
        <begin position="262"/>
        <end position="294"/>
    </location>
</feature>
<feature type="repeat" description="ANK" evidence="1">
    <location>
        <begin position="328"/>
        <end position="360"/>
    </location>
</feature>
<dbReference type="Pfam" id="PF13637">
    <property type="entry name" value="Ank_4"/>
    <property type="match status" value="1"/>
</dbReference>
<dbReference type="Proteomes" id="UP000683360">
    <property type="component" value="Unassembled WGS sequence"/>
</dbReference>
<evidence type="ECO:0000256" key="2">
    <source>
        <dbReference type="SAM" id="MobiDB-lite"/>
    </source>
</evidence>
<sequence length="889" mass="97009">MFFVGISEDHRDLIHDNGKIIESDHSHAHNISIENQSSEACSTPNDNSSLSESAITAIRKHNNIENNSLIGACQKGDLSKVISLIKRGVDINITDSDGETPLSLSCKKNYIDIVNLLIDKGCDIHKPDYEGMAPLMNACGRGHLPIVARLIEKGADINITDSDRETLLALSCYNGNIDIVNLLIDKGCDINKPDNNGMTPLMKACSGGHLPIVARLIEKGADINITDKDGDTPLSLSCKNGNIDIVNLLIDKGCDIHKPDNDGMTPLMNACHEGHLPIVARLIEKGADINITCSDGETPLSLSCDNGNIDIVNLLIDKGCDINKPDNEGRTFLMIACHQGHLPIVARLIERGADINTADNDGDTPLSLSCYNGNIDIVNLLIDKGCDIHKTDNDGMTPLMNACRRGHLPIVARLIEKGADINTTDNDGDTPLSLSCNNGNIDIVNLLIDKGCDIHKTDNDGMTPLMNASVQGHLPIVARLIERGADINTSDENGETALSLASASGNNHIVNLLLDKVSDELKPNVDRKPQLTKGTENEDMVIEKGLDIQTQELNVAENPEYLLPFAGSSEDFNKLLSTGTYESFENRVFLCGSCACGKSTLASVLIGSTIPLTWKSTDGLVIHFGRNGINLETHEMVPLTGGVRDQNVLTKVVIGKPNRETVIRQSVDTNQDKHIGPSSTDFPKSNQQTIKKDTDCSFTVPHSSDVFVEESKDLPVKSTLTSDDEKAASVSLPKINKIEAYAVREDILKEIKSGQYKIKIAPSDLVDFGGQRSYDMTHQLFVQHGGTFVVMFDGTIVKHWVNSILTYCVDDSDVDDPMPMIVFAATHSDLISENKQEKMKKEFAKKVTDMFGTHEMKKHIVFDPVYFINGTDKDDHEIKNLKTNLSVLL</sequence>
<dbReference type="SMART" id="SM00248">
    <property type="entry name" value="ANK"/>
    <property type="match status" value="14"/>
</dbReference>
<dbReference type="SUPFAM" id="SSF140860">
    <property type="entry name" value="Pseudo ankyrin repeat-like"/>
    <property type="match status" value="1"/>
</dbReference>
<dbReference type="Gene3D" id="3.40.50.300">
    <property type="entry name" value="P-loop containing nucleotide triphosphate hydrolases"/>
    <property type="match status" value="1"/>
</dbReference>
<dbReference type="OrthoDB" id="6135663at2759"/>
<feature type="repeat" description="ANK" evidence="1">
    <location>
        <begin position="130"/>
        <end position="162"/>
    </location>
</feature>
<dbReference type="InterPro" id="IPR027417">
    <property type="entry name" value="P-loop_NTPase"/>
</dbReference>
<feature type="repeat" description="ANK" evidence="1">
    <location>
        <begin position="460"/>
        <end position="492"/>
    </location>
</feature>
<evidence type="ECO:0000256" key="1">
    <source>
        <dbReference type="PROSITE-ProRule" id="PRU00023"/>
    </source>
</evidence>
<dbReference type="SUPFAM" id="SSF48403">
    <property type="entry name" value="Ankyrin repeat"/>
    <property type="match status" value="1"/>
</dbReference>
<keyword evidence="4" id="KW-1185">Reference proteome</keyword>
<name>A0A8S3QTN6_MYTED</name>
<dbReference type="PANTHER" id="PTHR24118:SF99">
    <property type="entry name" value="POTE ANKYRIN DOMAIN FAMILY MEMBER 3C-RELATED"/>
    <property type="match status" value="1"/>
</dbReference>
<dbReference type="Pfam" id="PF12796">
    <property type="entry name" value="Ank_2"/>
    <property type="match status" value="3"/>
</dbReference>
<reference evidence="3" key="1">
    <citation type="submission" date="2021-03" db="EMBL/GenBank/DDBJ databases">
        <authorList>
            <person name="Bekaert M."/>
        </authorList>
    </citation>
    <scope>NUCLEOTIDE SEQUENCE</scope>
</reference>
<feature type="repeat" description="ANK" evidence="1">
    <location>
        <begin position="196"/>
        <end position="228"/>
    </location>
</feature>
<feature type="repeat" description="ANK" evidence="1">
    <location>
        <begin position="394"/>
        <end position="426"/>
    </location>
</feature>
<proteinExistence type="predicted"/>
<feature type="repeat" description="ANK" evidence="1">
    <location>
        <begin position="361"/>
        <end position="393"/>
    </location>
</feature>
<dbReference type="InterPro" id="IPR036770">
    <property type="entry name" value="Ankyrin_rpt-contain_sf"/>
</dbReference>
<dbReference type="Pfam" id="PF00023">
    <property type="entry name" value="Ank"/>
    <property type="match status" value="1"/>
</dbReference>
<feature type="region of interest" description="Disordered" evidence="2">
    <location>
        <begin position="665"/>
        <end position="688"/>
    </location>
</feature>
<gene>
    <name evidence="3" type="ORF">MEDL_13305</name>
</gene>
<dbReference type="PRINTS" id="PR01415">
    <property type="entry name" value="ANKYRIN"/>
</dbReference>
<comment type="caution">
    <text evidence="3">The sequence shown here is derived from an EMBL/GenBank/DDBJ whole genome shotgun (WGS) entry which is preliminary data.</text>
</comment>
<keyword evidence="1" id="KW-0040">ANK repeat</keyword>
<evidence type="ECO:0008006" key="5">
    <source>
        <dbReference type="Google" id="ProtNLM"/>
    </source>
</evidence>
<dbReference type="Pfam" id="PF13857">
    <property type="entry name" value="Ank_5"/>
    <property type="match status" value="1"/>
</dbReference>
<dbReference type="PANTHER" id="PTHR24118">
    <property type="entry name" value="POTE ANKYRIN DOMAIN"/>
    <property type="match status" value="1"/>
</dbReference>
<dbReference type="PROSITE" id="PS50088">
    <property type="entry name" value="ANK_REPEAT"/>
    <property type="match status" value="13"/>
</dbReference>